<dbReference type="InterPro" id="IPR026913">
    <property type="entry name" value="METTL24"/>
</dbReference>
<dbReference type="SUPFAM" id="SSF53335">
    <property type="entry name" value="S-adenosyl-L-methionine-dependent methyltransferases"/>
    <property type="match status" value="1"/>
</dbReference>
<dbReference type="PANTHER" id="PTHR32026:SF27">
    <property type="entry name" value="METHYLTRANSFERASE FKBM DOMAIN-CONTAINING PROTEIN-RELATED"/>
    <property type="match status" value="1"/>
</dbReference>
<gene>
    <name evidence="2" type="ORF">CYNAS_LOCUS16887</name>
</gene>
<protein>
    <recommendedName>
        <fullName evidence="1">Methyltransferase domain-containing protein</fullName>
    </recommendedName>
</protein>
<proteinExistence type="predicted"/>
<feature type="domain" description="Methyltransferase" evidence="1">
    <location>
        <begin position="72"/>
        <end position="264"/>
    </location>
</feature>
<evidence type="ECO:0000259" key="1">
    <source>
        <dbReference type="Pfam" id="PF13383"/>
    </source>
</evidence>
<dbReference type="EMBL" id="CATQJL010000316">
    <property type="protein sequence ID" value="CAJ0604904.1"/>
    <property type="molecule type" value="Genomic_DNA"/>
</dbReference>
<name>A0AA36H765_CYLNA</name>
<comment type="caution">
    <text evidence="2">The sequence shown here is derived from an EMBL/GenBank/DDBJ whole genome shotgun (WGS) entry which is preliminary data.</text>
</comment>
<dbReference type="Proteomes" id="UP001176961">
    <property type="component" value="Unassembled WGS sequence"/>
</dbReference>
<dbReference type="Pfam" id="PF13383">
    <property type="entry name" value="Methyltransf_22"/>
    <property type="match status" value="1"/>
</dbReference>
<evidence type="ECO:0000313" key="3">
    <source>
        <dbReference type="Proteomes" id="UP001176961"/>
    </source>
</evidence>
<organism evidence="2 3">
    <name type="scientific">Cylicocyclus nassatus</name>
    <name type="common">Nematode worm</name>
    <dbReference type="NCBI Taxonomy" id="53992"/>
    <lineage>
        <taxon>Eukaryota</taxon>
        <taxon>Metazoa</taxon>
        <taxon>Ecdysozoa</taxon>
        <taxon>Nematoda</taxon>
        <taxon>Chromadorea</taxon>
        <taxon>Rhabditida</taxon>
        <taxon>Rhabditina</taxon>
        <taxon>Rhabditomorpha</taxon>
        <taxon>Strongyloidea</taxon>
        <taxon>Strongylidae</taxon>
        <taxon>Cylicocyclus</taxon>
    </lineage>
</organism>
<sequence length="289" mass="33077">MTRNLTTLAALILTATTVVYIVHQKYDQPLNLLSLCKEPYPEESTDSWTREYFATQAASRIRGLESIRKTTKSYLNLYNAIVPEVFCRNLVRIGSVLDGGKWVCNPIAMLRKNCSIYSLGLHEEISFDHDIQEINNFSCRIYGYDMVKQSSATVQRYHAINGEVEALKIGPKTNASDNMYFLGDLVSRNNDKHVEFLKIDIEGAEHNSLIPFLEIYKVCQLFVEIHGAPLEHVTLLQQIARLDYALFSYEVNGGYKEYCEYSFIHYSCMSQYGVTKLHLYLKFVNASTS</sequence>
<dbReference type="InterPro" id="IPR025714">
    <property type="entry name" value="Methyltranfer_dom"/>
</dbReference>
<reference evidence="2" key="1">
    <citation type="submission" date="2023-07" db="EMBL/GenBank/DDBJ databases">
        <authorList>
            <consortium name="CYATHOMIX"/>
        </authorList>
    </citation>
    <scope>NUCLEOTIDE SEQUENCE</scope>
    <source>
        <strain evidence="2">N/A</strain>
    </source>
</reference>
<dbReference type="AlphaFoldDB" id="A0AA36H765"/>
<dbReference type="PANTHER" id="PTHR32026">
    <property type="entry name" value="METHYLTRANSFERASE-LIKE PROTEIN 24"/>
    <property type="match status" value="1"/>
</dbReference>
<accession>A0AA36H765</accession>
<evidence type="ECO:0000313" key="2">
    <source>
        <dbReference type="EMBL" id="CAJ0604904.1"/>
    </source>
</evidence>
<dbReference type="InterPro" id="IPR029063">
    <property type="entry name" value="SAM-dependent_MTases_sf"/>
</dbReference>
<keyword evidence="3" id="KW-1185">Reference proteome</keyword>